<proteinExistence type="predicted"/>
<name>A0A419QDK8_CLOSI</name>
<dbReference type="Proteomes" id="UP000286415">
    <property type="component" value="Unassembled WGS sequence"/>
</dbReference>
<organism evidence="1 2">
    <name type="scientific">Clonorchis sinensis</name>
    <name type="common">Chinese liver fluke</name>
    <dbReference type="NCBI Taxonomy" id="79923"/>
    <lineage>
        <taxon>Eukaryota</taxon>
        <taxon>Metazoa</taxon>
        <taxon>Spiralia</taxon>
        <taxon>Lophotrochozoa</taxon>
        <taxon>Platyhelminthes</taxon>
        <taxon>Trematoda</taxon>
        <taxon>Digenea</taxon>
        <taxon>Opisthorchiida</taxon>
        <taxon>Opisthorchiata</taxon>
        <taxon>Opisthorchiidae</taxon>
        <taxon>Clonorchis</taxon>
    </lineage>
</organism>
<dbReference type="OrthoDB" id="10564023at2759"/>
<reference evidence="1 2" key="2">
    <citation type="journal article" date="2021" name="Genomics">
        <title>High-quality reference genome for Clonorchis sinensis.</title>
        <authorList>
            <person name="Young N.D."/>
            <person name="Stroehlein A.J."/>
            <person name="Kinkar L."/>
            <person name="Wang T."/>
            <person name="Sohn W.M."/>
            <person name="Chang B.C.H."/>
            <person name="Kaur P."/>
            <person name="Weisz D."/>
            <person name="Dudchenko O."/>
            <person name="Aiden E.L."/>
            <person name="Korhonen P.K."/>
            <person name="Gasser R.B."/>
        </authorList>
    </citation>
    <scope>NUCLEOTIDE SEQUENCE [LARGE SCALE GENOMIC DNA]</scope>
    <source>
        <strain evidence="1">Cs-k2</strain>
    </source>
</reference>
<comment type="caution">
    <text evidence="1">The sequence shown here is derived from an EMBL/GenBank/DDBJ whole genome shotgun (WGS) entry which is preliminary data.</text>
</comment>
<protein>
    <submittedName>
        <fullName evidence="1">Uncharacterized protein</fullName>
    </submittedName>
</protein>
<gene>
    <name evidence="1" type="ORF">CSKR_109747</name>
</gene>
<accession>A0A419QDK8</accession>
<sequence>MCTELFRFCSKYLEFARITRRNLNKTWVWENRAVEVRQSRIPKGRIGFVILRYYLHKGKRMCTTSLNGSPFSNSVKDEKDTAPNFSVNARAATSEVIAQQVQSRMCAKNFKKRLIKTSGKKTTADEGDFWSEHICKEMRDFGVESFISLARFLQKNALCIQGAPSAAAIRRYSLLCSLIHASFKIHGNATRDSNRRAQIWSLRPVHLMLSHYRHN</sequence>
<keyword evidence="2" id="KW-1185">Reference proteome</keyword>
<dbReference type="AlphaFoldDB" id="A0A419QDK8"/>
<reference evidence="1 2" key="1">
    <citation type="journal article" date="2018" name="Biotechnol. Adv.">
        <title>Improved genomic resources and new bioinformatic workflow for the carcinogenic parasite Clonorchis sinensis: Biotechnological implications.</title>
        <authorList>
            <person name="Wang D."/>
            <person name="Korhonen P.K."/>
            <person name="Gasser R.B."/>
            <person name="Young N.D."/>
        </authorList>
    </citation>
    <scope>NUCLEOTIDE SEQUENCE [LARGE SCALE GENOMIC DNA]</scope>
    <source>
        <strain evidence="1">Cs-k2</strain>
    </source>
</reference>
<evidence type="ECO:0000313" key="1">
    <source>
        <dbReference type="EMBL" id="KAG5441539.1"/>
    </source>
</evidence>
<dbReference type="InParanoid" id="A0A419QDK8"/>
<evidence type="ECO:0000313" key="2">
    <source>
        <dbReference type="Proteomes" id="UP000286415"/>
    </source>
</evidence>
<dbReference type="EMBL" id="NIRI02000077">
    <property type="protein sequence ID" value="KAG5441539.1"/>
    <property type="molecule type" value="Genomic_DNA"/>
</dbReference>